<dbReference type="PANTHER" id="PTHR43489:SF3">
    <property type="entry name" value="XYLOSE ISOMERASE DOMAIN PROTEIN TIM BARREL"/>
    <property type="match status" value="1"/>
</dbReference>
<protein>
    <submittedName>
        <fullName evidence="3">TIM barrel protein</fullName>
    </submittedName>
</protein>
<dbReference type="GO" id="GO:0016853">
    <property type="term" value="F:isomerase activity"/>
    <property type="evidence" value="ECO:0007669"/>
    <property type="project" value="UniProtKB-KW"/>
</dbReference>
<evidence type="ECO:0000256" key="1">
    <source>
        <dbReference type="ARBA" id="ARBA00023235"/>
    </source>
</evidence>
<accession>A0AAP3E1T0</accession>
<dbReference type="SUPFAM" id="SSF51658">
    <property type="entry name" value="Xylose isomerase-like"/>
    <property type="match status" value="1"/>
</dbReference>
<dbReference type="Pfam" id="PF01261">
    <property type="entry name" value="AP_endonuc_2"/>
    <property type="match status" value="1"/>
</dbReference>
<dbReference type="InterPro" id="IPR050417">
    <property type="entry name" value="Sugar_Epim/Isomerase"/>
</dbReference>
<dbReference type="InterPro" id="IPR026040">
    <property type="entry name" value="HyI-like"/>
</dbReference>
<dbReference type="EMBL" id="JAOPKA010000004">
    <property type="protein sequence ID" value="MCU4741349.1"/>
    <property type="molecule type" value="Genomic_DNA"/>
</dbReference>
<organism evidence="3 4">
    <name type="scientific">Natronoglomus mannanivorans</name>
    <dbReference type="NCBI Taxonomy" id="2979990"/>
    <lineage>
        <taxon>Archaea</taxon>
        <taxon>Methanobacteriati</taxon>
        <taxon>Methanobacteriota</taxon>
        <taxon>Stenosarchaea group</taxon>
        <taxon>Halobacteria</taxon>
        <taxon>Halobacteriales</taxon>
        <taxon>Natrialbaceae</taxon>
        <taxon>Natronoglomus</taxon>
    </lineage>
</organism>
<dbReference type="PANTHER" id="PTHR43489">
    <property type="entry name" value="ISOMERASE"/>
    <property type="match status" value="1"/>
</dbReference>
<dbReference type="InterPro" id="IPR013022">
    <property type="entry name" value="Xyl_isomerase-like_TIM-brl"/>
</dbReference>
<gene>
    <name evidence="3" type="ORF">OB960_08035</name>
</gene>
<name>A0AAP3E1T0_9EURY</name>
<evidence type="ECO:0000313" key="3">
    <source>
        <dbReference type="EMBL" id="MCU4741349.1"/>
    </source>
</evidence>
<dbReference type="Proteomes" id="UP001321018">
    <property type="component" value="Unassembled WGS sequence"/>
</dbReference>
<evidence type="ECO:0000259" key="2">
    <source>
        <dbReference type="Pfam" id="PF01261"/>
    </source>
</evidence>
<comment type="caution">
    <text evidence="3">The sequence shown here is derived from an EMBL/GenBank/DDBJ whole genome shotgun (WGS) entry which is preliminary data.</text>
</comment>
<keyword evidence="1" id="KW-0413">Isomerase</keyword>
<proteinExistence type="predicted"/>
<sequence length="263" mass="28041">MTNFTLAANTGMVLGDDDPVEGIAHAADLGLEAVEFFDIEGADRSAVREASEDHGVDIAASLTVGVAANVGADGDSITDPSLHEDAVADIERSLEMGQELGAETLIVTVGPERDDLPPGAEHRAIVNVLKDAAPAAEDAGITLVLEPLNNPVDHQGYYLDSSYEAYEIVDAVDSPRVKVLYDIYHQQITEGNVIDNVREHAEFIGHYHVADVPGRHEPGTGEINYANVFEAIDETGYDGYVGLEFSPSGEPDDAVEEVLSLTE</sequence>
<reference evidence="3" key="1">
    <citation type="submission" date="2022-09" db="EMBL/GenBank/DDBJ databases">
        <title>Enrichment on poylsaccharides allowed isolation of novel metabolic and taxonomic groups of Haloarchaea.</title>
        <authorList>
            <person name="Sorokin D.Y."/>
            <person name="Elcheninov A.G."/>
            <person name="Khizhniak T.V."/>
            <person name="Kolganova T.V."/>
            <person name="Kublanov I.V."/>
        </authorList>
    </citation>
    <scope>NUCLEOTIDE SEQUENCE</scope>
    <source>
        <strain evidence="3">AArc-xg1-1</strain>
    </source>
</reference>
<dbReference type="PIRSF" id="PIRSF006241">
    <property type="entry name" value="HyI"/>
    <property type="match status" value="1"/>
</dbReference>
<dbReference type="InterPro" id="IPR036237">
    <property type="entry name" value="Xyl_isomerase-like_sf"/>
</dbReference>
<dbReference type="RefSeq" id="WP_338003189.1">
    <property type="nucleotide sequence ID" value="NZ_JAOPKA010000004.1"/>
</dbReference>
<feature type="domain" description="Xylose isomerase-like TIM barrel" evidence="2">
    <location>
        <begin position="24"/>
        <end position="258"/>
    </location>
</feature>
<dbReference type="Gene3D" id="3.20.20.150">
    <property type="entry name" value="Divalent-metal-dependent TIM barrel enzymes"/>
    <property type="match status" value="1"/>
</dbReference>
<evidence type="ECO:0000313" key="4">
    <source>
        <dbReference type="Proteomes" id="UP001321018"/>
    </source>
</evidence>
<dbReference type="AlphaFoldDB" id="A0AAP3E1T0"/>